<organism evidence="3 4">
    <name type="scientific">Carboxylicivirga linearis</name>
    <dbReference type="NCBI Taxonomy" id="1628157"/>
    <lineage>
        <taxon>Bacteria</taxon>
        <taxon>Pseudomonadati</taxon>
        <taxon>Bacteroidota</taxon>
        <taxon>Bacteroidia</taxon>
        <taxon>Marinilabiliales</taxon>
        <taxon>Marinilabiliaceae</taxon>
        <taxon>Carboxylicivirga</taxon>
    </lineage>
</organism>
<keyword evidence="1" id="KW-0732">Signal</keyword>
<dbReference type="PANTHER" id="PTHR23150">
    <property type="entry name" value="SULFATASE MODIFYING FACTOR 1, 2"/>
    <property type="match status" value="1"/>
</dbReference>
<dbReference type="InterPro" id="IPR051043">
    <property type="entry name" value="Sulfatase_Mod_Factor_Kinase"/>
</dbReference>
<dbReference type="InterPro" id="IPR042095">
    <property type="entry name" value="SUMF_sf"/>
</dbReference>
<accession>A0ABS5JXZ3</accession>
<keyword evidence="4" id="KW-1185">Reference proteome</keyword>
<dbReference type="InterPro" id="IPR005532">
    <property type="entry name" value="SUMF_dom"/>
</dbReference>
<name>A0ABS5JXZ3_9BACT</name>
<dbReference type="InterPro" id="IPR019865">
    <property type="entry name" value="Glid_motil-assoc_lipo_GldJ"/>
</dbReference>
<dbReference type="Proteomes" id="UP000708576">
    <property type="component" value="Unassembled WGS sequence"/>
</dbReference>
<comment type="caution">
    <text evidence="3">The sequence shown here is derived from an EMBL/GenBank/DDBJ whole genome shotgun (WGS) entry which is preliminary data.</text>
</comment>
<protein>
    <submittedName>
        <fullName evidence="3">Gliding motility lipoprotein GldJ</fullName>
    </submittedName>
</protein>
<reference evidence="3 4" key="1">
    <citation type="journal article" date="2015" name="Int. J. Syst. Evol. Microbiol.">
        <title>Carboxylicivirga linearis sp. nov., isolated from a sea cucumber culture pond.</title>
        <authorList>
            <person name="Wang F.Q."/>
            <person name="Zhou Y.X."/>
            <person name="Lin X.Z."/>
            <person name="Chen G.J."/>
            <person name="Du Z.J."/>
        </authorList>
    </citation>
    <scope>NUCLEOTIDE SEQUENCE [LARGE SCALE GENOMIC DNA]</scope>
    <source>
        <strain evidence="3 4">FB218</strain>
    </source>
</reference>
<dbReference type="RefSeq" id="WP_212217016.1">
    <property type="nucleotide sequence ID" value="NZ_JAGUCO010000015.1"/>
</dbReference>
<gene>
    <name evidence="3" type="primary">gldJ</name>
    <name evidence="3" type="ORF">KEM10_15895</name>
</gene>
<evidence type="ECO:0000313" key="4">
    <source>
        <dbReference type="Proteomes" id="UP000708576"/>
    </source>
</evidence>
<feature type="domain" description="Sulfatase-modifying factor enzyme-like" evidence="2">
    <location>
        <begin position="58"/>
        <end position="360"/>
    </location>
</feature>
<dbReference type="NCBIfam" id="TIGR03524">
    <property type="entry name" value="GldJ"/>
    <property type="match status" value="1"/>
</dbReference>
<dbReference type="Gene3D" id="3.90.1580.10">
    <property type="entry name" value="paralog of FGE (formylglycine-generating enzyme)"/>
    <property type="match status" value="1"/>
</dbReference>
<dbReference type="EMBL" id="JAGUCO010000015">
    <property type="protein sequence ID" value="MBS2099772.1"/>
    <property type="molecule type" value="Genomic_DNA"/>
</dbReference>
<dbReference type="Pfam" id="PF03781">
    <property type="entry name" value="FGE-sulfatase"/>
    <property type="match status" value="1"/>
</dbReference>
<dbReference type="PROSITE" id="PS51257">
    <property type="entry name" value="PROKAR_LIPOPROTEIN"/>
    <property type="match status" value="1"/>
</dbReference>
<feature type="chain" id="PRO_5046425636" evidence="1">
    <location>
        <begin position="21"/>
        <end position="499"/>
    </location>
</feature>
<dbReference type="InterPro" id="IPR016187">
    <property type="entry name" value="CTDL_fold"/>
</dbReference>
<feature type="signal peptide" evidence="1">
    <location>
        <begin position="1"/>
        <end position="20"/>
    </location>
</feature>
<evidence type="ECO:0000313" key="3">
    <source>
        <dbReference type="EMBL" id="MBS2099772.1"/>
    </source>
</evidence>
<evidence type="ECO:0000259" key="2">
    <source>
        <dbReference type="Pfam" id="PF03781"/>
    </source>
</evidence>
<sequence length="499" mass="57478">MRIKNGIILAVFALSMISFSSCKSGKGNKSVSSTTGWDYNTPDNGGFEYKAGYEQETGPGLVFIEGGTFIMGRVEQDVLYEWNNAPRRVTVPSFYMDETEVRNVDYLEYLFWINRVYVDYPEVYRKALPDTLVWRRPMAYNEPMVENYLRHPAYAEYPVVGVNHIQAQDYCKWRTDRVNEMILVNEGILELDVNQQNENVFDTEAYLYGQYEGIQGKRPMEDLNPNNESRRVRWDDGLLLPKYRLPTEAEWEYAALGLIGNSYDERMTSRRIYPWDGHILRNADKKERGKMMANFVRGNGDMMGMAGDLNDGGDITVDVHSYYPNDYGLYCMAGNVNEWVADVYRPLSFEDMDEFSPYRGNVFKQKVLDEEGYIVEKDSLGRIRYRAETDKDIMNRKNYRTADNRNFEDGDAVTNISGADSWVESESSTGDMYSGAPNSSLGSLVSDRSRVYKGGGWRDRAYWLSPGARRYLDERESRDDLGFRCAMTRVGSPMSNTKK</sequence>
<dbReference type="SUPFAM" id="SSF56436">
    <property type="entry name" value="C-type lectin-like"/>
    <property type="match status" value="1"/>
</dbReference>
<keyword evidence="3" id="KW-0449">Lipoprotein</keyword>
<dbReference type="PANTHER" id="PTHR23150:SF19">
    <property type="entry name" value="FORMYLGLYCINE-GENERATING ENZYME"/>
    <property type="match status" value="1"/>
</dbReference>
<proteinExistence type="predicted"/>
<evidence type="ECO:0000256" key="1">
    <source>
        <dbReference type="SAM" id="SignalP"/>
    </source>
</evidence>